<organism evidence="2">
    <name type="scientific">Microbacterium sp. LWS13-1.2</name>
    <dbReference type="NCBI Taxonomy" id="3135264"/>
    <lineage>
        <taxon>Bacteria</taxon>
        <taxon>Bacillati</taxon>
        <taxon>Actinomycetota</taxon>
        <taxon>Actinomycetes</taxon>
        <taxon>Micrococcales</taxon>
        <taxon>Microbacteriaceae</taxon>
        <taxon>Microbacterium</taxon>
    </lineage>
</organism>
<dbReference type="InterPro" id="IPR012334">
    <property type="entry name" value="Pectin_lyas_fold"/>
</dbReference>
<feature type="region of interest" description="Disordered" evidence="1">
    <location>
        <begin position="1"/>
        <end position="36"/>
    </location>
</feature>
<protein>
    <submittedName>
        <fullName evidence="2">Uncharacterized protein</fullName>
    </submittedName>
</protein>
<dbReference type="EMBL" id="CP151632">
    <property type="protein sequence ID" value="WZO33316.1"/>
    <property type="molecule type" value="Genomic_DNA"/>
</dbReference>
<dbReference type="Gene3D" id="2.160.20.10">
    <property type="entry name" value="Single-stranded right-handed beta-helix, Pectin lyase-like"/>
    <property type="match status" value="1"/>
</dbReference>
<dbReference type="RefSeq" id="WP_349427876.1">
    <property type="nucleotide sequence ID" value="NZ_CP151632.1"/>
</dbReference>
<sequence>MPLIAAGDGWASWSGPTAPERVPRVAEPVSGGGAADSSQVYVVDDWQKLRDALAGVPGGSQNDARYNQVPRIVYVTGELDPWLRADGSRIPATRSPRR</sequence>
<reference evidence="2" key="1">
    <citation type="submission" date="2024-04" db="EMBL/GenBank/DDBJ databases">
        <authorList>
            <person name="Roder T."/>
            <person name="Oberhansli S."/>
            <person name="Kreuzer M."/>
        </authorList>
    </citation>
    <scope>NUCLEOTIDE SEQUENCE</scope>
    <source>
        <strain evidence="2">LWS13-1.2</strain>
    </source>
</reference>
<accession>A0AAU6S8R6</accession>
<name>A0AAU6S8R6_9MICO</name>
<proteinExistence type="predicted"/>
<dbReference type="AlphaFoldDB" id="A0AAU6S8R6"/>
<evidence type="ECO:0000256" key="1">
    <source>
        <dbReference type="SAM" id="MobiDB-lite"/>
    </source>
</evidence>
<gene>
    <name evidence="2" type="ORF">MRBLWS13_000939</name>
</gene>
<evidence type="ECO:0000313" key="2">
    <source>
        <dbReference type="EMBL" id="WZO33316.1"/>
    </source>
</evidence>